<dbReference type="InterPro" id="IPR058245">
    <property type="entry name" value="NreC/VraR/RcsB-like_REC"/>
</dbReference>
<dbReference type="InterPro" id="IPR011006">
    <property type="entry name" value="CheY-like_superfamily"/>
</dbReference>
<evidence type="ECO:0000256" key="3">
    <source>
        <dbReference type="PROSITE-ProRule" id="PRU00169"/>
    </source>
</evidence>
<keyword evidence="2" id="KW-0238">DNA-binding</keyword>
<dbReference type="Pfam" id="PF00196">
    <property type="entry name" value="GerE"/>
    <property type="match status" value="1"/>
</dbReference>
<dbReference type="InterPro" id="IPR016032">
    <property type="entry name" value="Sig_transdc_resp-reg_C-effctor"/>
</dbReference>
<reference evidence="6" key="1">
    <citation type="submission" date="2022-10" db="EMBL/GenBank/DDBJ databases">
        <title>The complete genomes of actinobacterial strains from the NBC collection.</title>
        <authorList>
            <person name="Joergensen T.S."/>
            <person name="Alvarez Arevalo M."/>
            <person name="Sterndorff E.B."/>
            <person name="Faurdal D."/>
            <person name="Vuksanovic O."/>
            <person name="Mourched A.-S."/>
            <person name="Charusanti P."/>
            <person name="Shaw S."/>
            <person name="Blin K."/>
            <person name="Weber T."/>
        </authorList>
    </citation>
    <scope>NUCLEOTIDE SEQUENCE</scope>
    <source>
        <strain evidence="6">NBC_00119</strain>
    </source>
</reference>
<dbReference type="PANTHER" id="PTHR43214">
    <property type="entry name" value="TWO-COMPONENT RESPONSE REGULATOR"/>
    <property type="match status" value="1"/>
</dbReference>
<dbReference type="PANTHER" id="PTHR43214:SF42">
    <property type="entry name" value="TRANSCRIPTIONAL REGULATORY PROTEIN DESR"/>
    <property type="match status" value="1"/>
</dbReference>
<dbReference type="InterPro" id="IPR000792">
    <property type="entry name" value="Tscrpt_reg_LuxR_C"/>
</dbReference>
<dbReference type="SMART" id="SM00448">
    <property type="entry name" value="REC"/>
    <property type="match status" value="1"/>
</dbReference>
<dbReference type="GO" id="GO:0000160">
    <property type="term" value="P:phosphorelay signal transduction system"/>
    <property type="evidence" value="ECO:0007669"/>
    <property type="project" value="InterPro"/>
</dbReference>
<evidence type="ECO:0000259" key="5">
    <source>
        <dbReference type="PROSITE" id="PS50110"/>
    </source>
</evidence>
<feature type="modified residue" description="4-aspartylphosphate" evidence="3">
    <location>
        <position position="67"/>
    </location>
</feature>
<evidence type="ECO:0000256" key="1">
    <source>
        <dbReference type="ARBA" id="ARBA00022553"/>
    </source>
</evidence>
<dbReference type="SMART" id="SM00421">
    <property type="entry name" value="HTH_LUXR"/>
    <property type="match status" value="1"/>
</dbReference>
<evidence type="ECO:0000256" key="2">
    <source>
        <dbReference type="ARBA" id="ARBA00023125"/>
    </source>
</evidence>
<feature type="domain" description="Response regulatory" evidence="5">
    <location>
        <begin position="16"/>
        <end position="132"/>
    </location>
</feature>
<evidence type="ECO:0000313" key="6">
    <source>
        <dbReference type="EMBL" id="WTS15107.1"/>
    </source>
</evidence>
<dbReference type="InterPro" id="IPR039420">
    <property type="entry name" value="WalR-like"/>
</dbReference>
<feature type="domain" description="HTH luxR-type" evidence="4">
    <location>
        <begin position="152"/>
        <end position="217"/>
    </location>
</feature>
<dbReference type="PRINTS" id="PR00038">
    <property type="entry name" value="HTHLUXR"/>
</dbReference>
<dbReference type="EMBL" id="CP108195">
    <property type="protein sequence ID" value="WTS15107.1"/>
    <property type="molecule type" value="Genomic_DNA"/>
</dbReference>
<sequence>MQTTDEGRHGTAEPIRIIAVDDHSLLRTALCQLLDAEDDLRVVADVDTSQGLGDLVERTGAQVVLLDVEMPDHHAPSVVSELTGRFPELHVLMLTMYNDAQLVQELLARGARGYLHKSVPRESLLSAIRNTAARDPHVTIAVPRSGIPESGFSEPQQTLSPREREVLTQAAAALSNRQIATRLRITEGTVKRHLRNIFEKLHAVSRIDAVNKAVDAQLIRRPQGLGRDAKSPNP</sequence>
<keyword evidence="1 3" id="KW-0597">Phosphoprotein</keyword>
<dbReference type="Pfam" id="PF00072">
    <property type="entry name" value="Response_reg"/>
    <property type="match status" value="1"/>
</dbReference>
<protein>
    <submittedName>
        <fullName evidence="6">Response regulator transcription factor</fullName>
    </submittedName>
</protein>
<dbReference type="SUPFAM" id="SSF46894">
    <property type="entry name" value="C-terminal effector domain of the bipartite response regulators"/>
    <property type="match status" value="1"/>
</dbReference>
<dbReference type="PROSITE" id="PS50110">
    <property type="entry name" value="RESPONSE_REGULATORY"/>
    <property type="match status" value="1"/>
</dbReference>
<dbReference type="SUPFAM" id="SSF52172">
    <property type="entry name" value="CheY-like"/>
    <property type="match status" value="1"/>
</dbReference>
<name>A0AAU1UB34_9ACTN</name>
<dbReference type="GO" id="GO:0003677">
    <property type="term" value="F:DNA binding"/>
    <property type="evidence" value="ECO:0007669"/>
    <property type="project" value="UniProtKB-KW"/>
</dbReference>
<dbReference type="CDD" id="cd06170">
    <property type="entry name" value="LuxR_C_like"/>
    <property type="match status" value="1"/>
</dbReference>
<dbReference type="CDD" id="cd17535">
    <property type="entry name" value="REC_NarL-like"/>
    <property type="match status" value="1"/>
</dbReference>
<dbReference type="AlphaFoldDB" id="A0AAU1UB34"/>
<gene>
    <name evidence="6" type="ORF">OHU69_31155</name>
</gene>
<dbReference type="PROSITE" id="PS50043">
    <property type="entry name" value="HTH_LUXR_2"/>
    <property type="match status" value="1"/>
</dbReference>
<dbReference type="Gene3D" id="3.40.50.2300">
    <property type="match status" value="1"/>
</dbReference>
<accession>A0AAU1UB34</accession>
<evidence type="ECO:0000259" key="4">
    <source>
        <dbReference type="PROSITE" id="PS50043"/>
    </source>
</evidence>
<proteinExistence type="predicted"/>
<dbReference type="InterPro" id="IPR001789">
    <property type="entry name" value="Sig_transdc_resp-reg_receiver"/>
</dbReference>
<organism evidence="6">
    <name type="scientific">Streptomyces sp. NBC_00119</name>
    <dbReference type="NCBI Taxonomy" id="2975659"/>
    <lineage>
        <taxon>Bacteria</taxon>
        <taxon>Bacillati</taxon>
        <taxon>Actinomycetota</taxon>
        <taxon>Actinomycetes</taxon>
        <taxon>Kitasatosporales</taxon>
        <taxon>Streptomycetaceae</taxon>
        <taxon>Streptomyces</taxon>
    </lineage>
</organism>
<dbReference type="GO" id="GO:0006355">
    <property type="term" value="P:regulation of DNA-templated transcription"/>
    <property type="evidence" value="ECO:0007669"/>
    <property type="project" value="InterPro"/>
</dbReference>